<keyword evidence="2" id="KW-1185">Reference proteome</keyword>
<dbReference type="GO" id="GO:0032266">
    <property type="term" value="F:phosphatidylinositol-3-phosphate binding"/>
    <property type="evidence" value="ECO:0007669"/>
    <property type="project" value="TreeGrafter"/>
</dbReference>
<organism evidence="1 2">
    <name type="scientific">Liparis tanakae</name>
    <name type="common">Tanaka's snailfish</name>
    <dbReference type="NCBI Taxonomy" id="230148"/>
    <lineage>
        <taxon>Eukaryota</taxon>
        <taxon>Metazoa</taxon>
        <taxon>Chordata</taxon>
        <taxon>Craniata</taxon>
        <taxon>Vertebrata</taxon>
        <taxon>Euteleostomi</taxon>
        <taxon>Actinopterygii</taxon>
        <taxon>Neopterygii</taxon>
        <taxon>Teleostei</taxon>
        <taxon>Neoteleostei</taxon>
        <taxon>Acanthomorphata</taxon>
        <taxon>Eupercaria</taxon>
        <taxon>Perciformes</taxon>
        <taxon>Cottioidei</taxon>
        <taxon>Cottales</taxon>
        <taxon>Liparidae</taxon>
        <taxon>Liparis</taxon>
    </lineage>
</organism>
<dbReference type="GO" id="GO:0005546">
    <property type="term" value="F:phosphatidylinositol-4,5-bisphosphate binding"/>
    <property type="evidence" value="ECO:0007669"/>
    <property type="project" value="TreeGrafter"/>
</dbReference>
<proteinExistence type="predicted"/>
<dbReference type="PANTHER" id="PTHR46607:SF1">
    <property type="entry name" value="SEC14 DOMAIN AND SPECTRIN REPEAT-CONTAINING PROTEIN 1"/>
    <property type="match status" value="1"/>
</dbReference>
<gene>
    <name evidence="1" type="primary">sestd1-b_0</name>
    <name evidence="1" type="ORF">EYF80_016219</name>
</gene>
<dbReference type="GO" id="GO:0070273">
    <property type="term" value="F:phosphatidylinositol-4-phosphate binding"/>
    <property type="evidence" value="ECO:0007669"/>
    <property type="project" value="TreeGrafter"/>
</dbReference>
<reference evidence="1 2" key="1">
    <citation type="submission" date="2019-03" db="EMBL/GenBank/DDBJ databases">
        <title>First draft genome of Liparis tanakae, snailfish: a comprehensive survey of snailfish specific genes.</title>
        <authorList>
            <person name="Kim W."/>
            <person name="Song I."/>
            <person name="Jeong J.-H."/>
            <person name="Kim D."/>
            <person name="Kim S."/>
            <person name="Ryu S."/>
            <person name="Song J.Y."/>
            <person name="Lee S.K."/>
        </authorList>
    </citation>
    <scope>NUCLEOTIDE SEQUENCE [LARGE SCALE GENOMIC DNA]</scope>
    <source>
        <tissue evidence="1">Muscle</tissue>
    </source>
</reference>
<comment type="caution">
    <text evidence="1">The sequence shown here is derived from an EMBL/GenBank/DDBJ whole genome shotgun (WGS) entry which is preliminary data.</text>
</comment>
<dbReference type="PANTHER" id="PTHR46607">
    <property type="entry name" value="SEC14 DOMAIN AND SPECTRIN REPEAT-CONTAINING PROTEIN 1"/>
    <property type="match status" value="1"/>
</dbReference>
<dbReference type="EMBL" id="SRLO01000123">
    <property type="protein sequence ID" value="TNN73624.1"/>
    <property type="molecule type" value="Genomic_DNA"/>
</dbReference>
<dbReference type="GO" id="GO:0043325">
    <property type="term" value="F:phosphatidylinositol-3,4-bisphosphate binding"/>
    <property type="evidence" value="ECO:0007669"/>
    <property type="project" value="TreeGrafter"/>
</dbReference>
<protein>
    <submittedName>
        <fullName evidence="1">SEC14 domain and spectrin repeat-containing protein 1-B</fullName>
    </submittedName>
</protein>
<evidence type="ECO:0000313" key="2">
    <source>
        <dbReference type="Proteomes" id="UP000314294"/>
    </source>
</evidence>
<evidence type="ECO:0000313" key="1">
    <source>
        <dbReference type="EMBL" id="TNN73624.1"/>
    </source>
</evidence>
<name>A0A4Z2I8E2_9TELE</name>
<dbReference type="AlphaFoldDB" id="A0A4Z2I8E2"/>
<dbReference type="OrthoDB" id="8792854at2759"/>
<dbReference type="GO" id="GO:0010314">
    <property type="term" value="F:phosphatidylinositol-5-phosphate binding"/>
    <property type="evidence" value="ECO:0007669"/>
    <property type="project" value="TreeGrafter"/>
</dbReference>
<sequence length="108" mass="12219">MKMNPCCKAGHELLSELQQRRFNGSEGGGQGGPAWCPMEEELLAQPQVMKLLDSLREQYTRYQELCRQRNKRTQLDEIHAKVMQVTSAAGLPASVYRPRLGLSLNVFV</sequence>
<dbReference type="Proteomes" id="UP000314294">
    <property type="component" value="Unassembled WGS sequence"/>
</dbReference>
<accession>A0A4Z2I8E2</accession>
<dbReference type="GO" id="GO:0080025">
    <property type="term" value="F:phosphatidylinositol-3,5-bisphosphate binding"/>
    <property type="evidence" value="ECO:0007669"/>
    <property type="project" value="TreeGrafter"/>
</dbReference>